<evidence type="ECO:0000313" key="1">
    <source>
        <dbReference type="EMBL" id="BDS12587.1"/>
    </source>
</evidence>
<dbReference type="EMBL" id="AP026867">
    <property type="protein sequence ID" value="BDS12587.1"/>
    <property type="molecule type" value="Genomic_DNA"/>
</dbReference>
<gene>
    <name evidence="1" type="ORF">AsAng_0033100</name>
</gene>
<dbReference type="KEGG" id="aup:AsAng_0033100"/>
<keyword evidence="2" id="KW-1185">Reference proteome</keyword>
<evidence type="ECO:0000313" key="2">
    <source>
        <dbReference type="Proteomes" id="UP001060919"/>
    </source>
</evidence>
<name>A0A915YG84_9BACT</name>
<reference evidence="1" key="1">
    <citation type="submission" date="2022-09" db="EMBL/GenBank/DDBJ databases">
        <title>Aureispira anguillicida sp. nov., isolated from Leptocephalus of Japanese eel Anguilla japonica.</title>
        <authorList>
            <person name="Yuasa K."/>
            <person name="Mekata T."/>
            <person name="Ikunari K."/>
        </authorList>
    </citation>
    <scope>NUCLEOTIDE SEQUENCE</scope>
    <source>
        <strain evidence="1">EL160426</strain>
    </source>
</reference>
<proteinExistence type="predicted"/>
<sequence>MLMFLDSKSNPFVRPVLVYGDKKEAIKNDCF</sequence>
<organism evidence="1 2">
    <name type="scientific">Aureispira anguillae</name>
    <dbReference type="NCBI Taxonomy" id="2864201"/>
    <lineage>
        <taxon>Bacteria</taxon>
        <taxon>Pseudomonadati</taxon>
        <taxon>Bacteroidota</taxon>
        <taxon>Saprospiria</taxon>
        <taxon>Saprospirales</taxon>
        <taxon>Saprospiraceae</taxon>
        <taxon>Aureispira</taxon>
    </lineage>
</organism>
<accession>A0A915YG84</accession>
<protein>
    <submittedName>
        <fullName evidence="1">Uncharacterized protein</fullName>
    </submittedName>
</protein>
<dbReference type="AlphaFoldDB" id="A0A915YG84"/>
<dbReference type="Proteomes" id="UP001060919">
    <property type="component" value="Chromosome"/>
</dbReference>